<proteinExistence type="predicted"/>
<dbReference type="RefSeq" id="WP_350332045.1">
    <property type="nucleotide sequence ID" value="NZ_CP054719.1"/>
</dbReference>
<organism evidence="1 2">
    <name type="scientific">Candidatus Bodocaedibacter vickermanii</name>
    <dbReference type="NCBI Taxonomy" id="2741701"/>
    <lineage>
        <taxon>Bacteria</taxon>
        <taxon>Pseudomonadati</taxon>
        <taxon>Pseudomonadota</taxon>
        <taxon>Alphaproteobacteria</taxon>
        <taxon>Holosporales</taxon>
        <taxon>Candidatus Paracaedibacteraceae</taxon>
        <taxon>Candidatus Bodocaedibacter</taxon>
    </lineage>
</organism>
<dbReference type="Proteomes" id="UP000594001">
    <property type="component" value="Chromosome"/>
</dbReference>
<accession>A0A7L9RSB4</accession>
<sequence>MLRYLIHWGVCLGFILGCKGQELSAAEWTCVGLDTPNGGMVEPFTQELFLTHGHGSIKFESVNPLQGFTSQKVSMEGYSRTCEESNASDIYDIAMQLLIIHDAMVACDHKNTLGIFLTSCAKDFAEYTTQVFQRDYVLLWQSCIFYMKVRSANDPLFIRHAQKAFDLADVHEDAERVMFVLNFFLDKLISQVGRFVAHLMILAELRSAQNPRFLERVVLVFQSRPALRLPAYQEAVKSLPSPPSYTEPE</sequence>
<name>A0A7L9RSB4_9PROT</name>
<protein>
    <submittedName>
        <fullName evidence="1">Uncharacterized protein</fullName>
    </submittedName>
</protein>
<reference evidence="1 2" key="1">
    <citation type="submission" date="2020-06" db="EMBL/GenBank/DDBJ databases">
        <title>The endosymbiont of the kinetoplastid Bodo saltans is a Paracaedibacter-like alpha-proteobacterium possessing a putative toxin-antitoxin system.</title>
        <authorList>
            <person name="Midha S."/>
            <person name="Rigden D.J."/>
            <person name="Siozios S."/>
            <person name="Hurst G.D.D."/>
            <person name="Jackson A.P."/>
        </authorList>
    </citation>
    <scope>NUCLEOTIDE SEQUENCE [LARGE SCALE GENOMIC DNA]</scope>
    <source>
        <strain evidence="1">Lake Konstanz</strain>
    </source>
</reference>
<evidence type="ECO:0000313" key="1">
    <source>
        <dbReference type="EMBL" id="QOL19288.1"/>
    </source>
</evidence>
<dbReference type="AlphaFoldDB" id="A0A7L9RSB4"/>
<dbReference type="PROSITE" id="PS51257">
    <property type="entry name" value="PROKAR_LIPOPROTEIN"/>
    <property type="match status" value="1"/>
</dbReference>
<dbReference type="EMBL" id="CP054719">
    <property type="protein sequence ID" value="QOL19288.1"/>
    <property type="molecule type" value="Genomic_DNA"/>
</dbReference>
<evidence type="ECO:0000313" key="2">
    <source>
        <dbReference type="Proteomes" id="UP000594001"/>
    </source>
</evidence>
<gene>
    <name evidence="1" type="ORF">CPBP_00037</name>
</gene>
<keyword evidence="2" id="KW-1185">Reference proteome</keyword>
<dbReference type="KEGG" id="pbal:CPBP_00037"/>